<gene>
    <name evidence="2" type="ORF">GPX89_43210</name>
</gene>
<reference evidence="2 3" key="1">
    <citation type="submission" date="2019-12" db="EMBL/GenBank/DDBJ databases">
        <title>Nocardia sp. nov. ET3-3 isolated from soil.</title>
        <authorList>
            <person name="Kanchanasin P."/>
            <person name="Tanasupawat S."/>
            <person name="Yuki M."/>
            <person name="Kudo T."/>
        </authorList>
    </citation>
    <scope>NUCLEOTIDE SEQUENCE [LARGE SCALE GENOMIC DNA]</scope>
    <source>
        <strain evidence="2 3">ET3-3</strain>
    </source>
</reference>
<feature type="compositionally biased region" description="Acidic residues" evidence="1">
    <location>
        <begin position="64"/>
        <end position="81"/>
    </location>
</feature>
<dbReference type="RefSeq" id="WP_157393598.1">
    <property type="nucleotide sequence ID" value="NZ_WRPP01000017.1"/>
</dbReference>
<organism evidence="2 3">
    <name type="scientific">Nocardia terrae</name>
    <dbReference type="NCBI Taxonomy" id="2675851"/>
    <lineage>
        <taxon>Bacteria</taxon>
        <taxon>Bacillati</taxon>
        <taxon>Actinomycetota</taxon>
        <taxon>Actinomycetes</taxon>
        <taxon>Mycobacteriales</taxon>
        <taxon>Nocardiaceae</taxon>
        <taxon>Nocardia</taxon>
    </lineage>
</organism>
<dbReference type="EMBL" id="WRPP01000017">
    <property type="protein sequence ID" value="MVU84026.1"/>
    <property type="molecule type" value="Genomic_DNA"/>
</dbReference>
<feature type="compositionally biased region" description="Basic and acidic residues" evidence="1">
    <location>
        <begin position="1"/>
        <end position="16"/>
    </location>
</feature>
<keyword evidence="3" id="KW-1185">Reference proteome</keyword>
<dbReference type="AlphaFoldDB" id="A0A7K1VBP2"/>
<evidence type="ECO:0000313" key="3">
    <source>
        <dbReference type="Proteomes" id="UP000466794"/>
    </source>
</evidence>
<protein>
    <submittedName>
        <fullName evidence="2">Uncharacterized protein</fullName>
    </submittedName>
</protein>
<sequence>MSTGERTHGEPAHPDDGETIPEPEIEPEHRERAHRMAETYRDDRPLTVLPGSDGMVSGTAVTDWVDENGEPVFEDTDREPD</sequence>
<feature type="compositionally biased region" description="Basic and acidic residues" evidence="1">
    <location>
        <begin position="26"/>
        <end position="45"/>
    </location>
</feature>
<name>A0A7K1VBP2_9NOCA</name>
<dbReference type="Proteomes" id="UP000466794">
    <property type="component" value="Unassembled WGS sequence"/>
</dbReference>
<feature type="region of interest" description="Disordered" evidence="1">
    <location>
        <begin position="1"/>
        <end position="81"/>
    </location>
</feature>
<comment type="caution">
    <text evidence="2">The sequence shown here is derived from an EMBL/GenBank/DDBJ whole genome shotgun (WGS) entry which is preliminary data.</text>
</comment>
<evidence type="ECO:0000313" key="2">
    <source>
        <dbReference type="EMBL" id="MVU84026.1"/>
    </source>
</evidence>
<proteinExistence type="predicted"/>
<evidence type="ECO:0000256" key="1">
    <source>
        <dbReference type="SAM" id="MobiDB-lite"/>
    </source>
</evidence>
<accession>A0A7K1VBP2</accession>